<dbReference type="OMA" id="MEKNCIC"/>
<evidence type="ECO:0000313" key="2">
    <source>
        <dbReference type="EMBL" id="CAD8088297.1"/>
    </source>
</evidence>
<dbReference type="EMBL" id="CAJJDM010000083">
    <property type="protein sequence ID" value="CAD8088297.1"/>
    <property type="molecule type" value="Genomic_DNA"/>
</dbReference>
<comment type="caution">
    <text evidence="2">The sequence shown here is derived from an EMBL/GenBank/DDBJ whole genome shotgun (WGS) entry which is preliminary data.</text>
</comment>
<keyword evidence="1" id="KW-0175">Coiled coil</keyword>
<evidence type="ECO:0000256" key="1">
    <source>
        <dbReference type="SAM" id="Coils"/>
    </source>
</evidence>
<protein>
    <submittedName>
        <fullName evidence="2">Uncharacterized protein</fullName>
    </submittedName>
</protein>
<gene>
    <name evidence="2" type="ORF">PPRIM_AZ9-3.1.T0800185</name>
</gene>
<dbReference type="AlphaFoldDB" id="A0A8S1N4L2"/>
<reference evidence="2" key="1">
    <citation type="submission" date="2021-01" db="EMBL/GenBank/DDBJ databases">
        <authorList>
            <consortium name="Genoscope - CEA"/>
            <person name="William W."/>
        </authorList>
    </citation>
    <scope>NUCLEOTIDE SEQUENCE</scope>
</reference>
<sequence>MIKYCQFHQWEEEKYICIHKTRLQKEDNKFSCHKCLDWKKSNNYIKSMKEVEEEAKQNIVKFVEMQTKIINSNNEMKQKYLESLTELCQKINQYFQKQQKSVTSLVEQQNQILTQNINQANSLLNEQSVLDSQSIDNFIIFTTLNEANQKIIENNYNNINKCLERQFNYEFAEIQCKVNQFTNLEFKFDSIPKYEVEQFKILTVDKEKDKLQYCKDHQMEKNCICTHEDCLKEKKKEYLCLGCSMNSHSQHFKGNFIKTVKKIKTEQNEKLKIIKEQYEMLKQEVENRIDKELTTNQQKQQENFVNSQTTRENLKQLEAQIKINPFNQKPNYTYYNIDQNLLSYDQDMIKLEFQSKLDQLEQLKQQITKQEKKSLINNTKLLKSNHQLIMQQYEIQISELQNKLEANSSESIIAEIKKSQKLLIEESLKQSQKQFIEGVNEIKQQIQTFPKVVTESKQFSSLQSDLNNVITIINKINQQSLQIPNSHQELKNSINGQEGIKQQITNLSNLNQDLKVMFKGMNEIKSSILNIPKLVLESKQFSSLQSNTTDMINRIIQLTIKVSTPQIVYQPQQILNNQQGLNEQPMGAGSFQQNQGFHYYQQNNSKR</sequence>
<feature type="coiled-coil region" evidence="1">
    <location>
        <begin position="350"/>
        <end position="410"/>
    </location>
</feature>
<feature type="coiled-coil region" evidence="1">
    <location>
        <begin position="264"/>
        <end position="302"/>
    </location>
</feature>
<evidence type="ECO:0000313" key="3">
    <source>
        <dbReference type="Proteomes" id="UP000688137"/>
    </source>
</evidence>
<name>A0A8S1N4L2_PARPR</name>
<accession>A0A8S1N4L2</accession>
<keyword evidence="3" id="KW-1185">Reference proteome</keyword>
<proteinExistence type="predicted"/>
<organism evidence="2 3">
    <name type="scientific">Paramecium primaurelia</name>
    <dbReference type="NCBI Taxonomy" id="5886"/>
    <lineage>
        <taxon>Eukaryota</taxon>
        <taxon>Sar</taxon>
        <taxon>Alveolata</taxon>
        <taxon>Ciliophora</taxon>
        <taxon>Intramacronucleata</taxon>
        <taxon>Oligohymenophorea</taxon>
        <taxon>Peniculida</taxon>
        <taxon>Parameciidae</taxon>
        <taxon>Paramecium</taxon>
    </lineage>
</organism>
<dbReference type="Proteomes" id="UP000688137">
    <property type="component" value="Unassembled WGS sequence"/>
</dbReference>